<comment type="caution">
    <text evidence="8">The sequence shown here is derived from an EMBL/GenBank/DDBJ whole genome shotgun (WGS) entry which is preliminary data.</text>
</comment>
<dbReference type="InterPro" id="IPR020613">
    <property type="entry name" value="Thiolase_CS"/>
</dbReference>
<feature type="domain" description="Thiolase C-terminal" evidence="7">
    <location>
        <begin position="254"/>
        <end position="374"/>
    </location>
</feature>
<dbReference type="Pfam" id="PF00108">
    <property type="entry name" value="Thiolase_N"/>
    <property type="match status" value="1"/>
</dbReference>
<accession>A0A538TPU2</accession>
<dbReference type="NCBIfam" id="TIGR01930">
    <property type="entry name" value="AcCoA-C-Actrans"/>
    <property type="match status" value="1"/>
</dbReference>
<dbReference type="PANTHER" id="PTHR18919">
    <property type="entry name" value="ACETYL-COA C-ACYLTRANSFERASE"/>
    <property type="match status" value="1"/>
</dbReference>
<name>A0A538TPU2_UNCEI</name>
<evidence type="ECO:0000256" key="3">
    <source>
        <dbReference type="ARBA" id="ARBA00023315"/>
    </source>
</evidence>
<dbReference type="Gene3D" id="3.40.47.10">
    <property type="match status" value="2"/>
</dbReference>
<feature type="active site" description="Proton acceptor" evidence="4">
    <location>
        <position position="362"/>
    </location>
</feature>
<sequence length="376" mass="39265">MGGISSMTAPQLGAIAIREAVKRAGADPAQIDEVLMGNVVQAGVGQAPARQAAIHGGIPDTVPAMTVNKVCGSGLKAVMLAAQAIRAGDADVIVAGGMESMSNAPYFLPKARSGYRLGNGELVDGVIHDGLWDSFNNFHMGSAAELIARKFKVTREEQDRFSVESNQKAVRAQKEGAFKDEIVPVMIPQKKGDPKCFCVDERPRPDASMESLGKLRPAFEKEGTVTAGNAPGLNDGASAVVVMSGDAVKRTGAKPMARVNGYAAGGTAPEMVFYAPVIAVRKLAEKMGRKTDQWDLIEANEAFAVQAIVDARELGWDPAKLNVRGGAVALGHPIGASGARILTTLLYSMRDRKAKSGLATLCLGGGNAVALSVEAV</sequence>
<feature type="domain" description="Thiolase N-terminal" evidence="6">
    <location>
        <begin position="2"/>
        <end position="245"/>
    </location>
</feature>
<feature type="active site" description="Acyl-thioester intermediate" evidence="4">
    <location>
        <position position="71"/>
    </location>
</feature>
<evidence type="ECO:0000256" key="5">
    <source>
        <dbReference type="RuleBase" id="RU003557"/>
    </source>
</evidence>
<reference evidence="8 9" key="1">
    <citation type="journal article" date="2019" name="Nat. Microbiol.">
        <title>Mediterranean grassland soil C-N compound turnover is dependent on rainfall and depth, and is mediated by genomically divergent microorganisms.</title>
        <authorList>
            <person name="Diamond S."/>
            <person name="Andeer P.F."/>
            <person name="Li Z."/>
            <person name="Crits-Christoph A."/>
            <person name="Burstein D."/>
            <person name="Anantharaman K."/>
            <person name="Lane K.R."/>
            <person name="Thomas B.C."/>
            <person name="Pan C."/>
            <person name="Northen T.R."/>
            <person name="Banfield J.F."/>
        </authorList>
    </citation>
    <scope>NUCLEOTIDE SEQUENCE [LARGE SCALE GENOMIC DNA]</scope>
    <source>
        <strain evidence="8">WS_9</strain>
    </source>
</reference>
<dbReference type="PANTHER" id="PTHR18919:SF107">
    <property type="entry name" value="ACETYL-COA ACETYLTRANSFERASE, CYTOSOLIC"/>
    <property type="match status" value="1"/>
</dbReference>
<evidence type="ECO:0000256" key="1">
    <source>
        <dbReference type="ARBA" id="ARBA00010982"/>
    </source>
</evidence>
<evidence type="ECO:0000256" key="4">
    <source>
        <dbReference type="PIRSR" id="PIRSR000429-1"/>
    </source>
</evidence>
<dbReference type="GO" id="GO:0003988">
    <property type="term" value="F:acetyl-CoA C-acyltransferase activity"/>
    <property type="evidence" value="ECO:0007669"/>
    <property type="project" value="UniProtKB-ARBA"/>
</dbReference>
<dbReference type="InterPro" id="IPR016039">
    <property type="entry name" value="Thiolase-like"/>
</dbReference>
<evidence type="ECO:0000313" key="9">
    <source>
        <dbReference type="Proteomes" id="UP000317691"/>
    </source>
</evidence>
<dbReference type="PIRSF" id="PIRSF000429">
    <property type="entry name" value="Ac-CoA_Ac_transf"/>
    <property type="match status" value="1"/>
</dbReference>
<gene>
    <name evidence="8" type="ORF">E6K79_04700</name>
</gene>
<comment type="similarity">
    <text evidence="1 5">Belongs to the thiolase-like superfamily. Thiolase family.</text>
</comment>
<keyword evidence="2 5" id="KW-0808">Transferase</keyword>
<dbReference type="AlphaFoldDB" id="A0A538TPU2"/>
<dbReference type="InterPro" id="IPR002155">
    <property type="entry name" value="Thiolase"/>
</dbReference>
<dbReference type="InterPro" id="IPR020615">
    <property type="entry name" value="Thiolase_acyl_enz_int_AS"/>
</dbReference>
<organism evidence="8 9">
    <name type="scientific">Eiseniibacteriota bacterium</name>
    <dbReference type="NCBI Taxonomy" id="2212470"/>
    <lineage>
        <taxon>Bacteria</taxon>
        <taxon>Candidatus Eiseniibacteriota</taxon>
    </lineage>
</organism>
<dbReference type="PROSITE" id="PS00737">
    <property type="entry name" value="THIOLASE_2"/>
    <property type="match status" value="1"/>
</dbReference>
<dbReference type="CDD" id="cd00751">
    <property type="entry name" value="thiolase"/>
    <property type="match status" value="1"/>
</dbReference>
<evidence type="ECO:0000256" key="2">
    <source>
        <dbReference type="ARBA" id="ARBA00022679"/>
    </source>
</evidence>
<protein>
    <submittedName>
        <fullName evidence="8">Acetyl-CoA C-acetyltransferase</fullName>
    </submittedName>
</protein>
<evidence type="ECO:0000259" key="7">
    <source>
        <dbReference type="Pfam" id="PF02803"/>
    </source>
</evidence>
<keyword evidence="3 5" id="KW-0012">Acyltransferase</keyword>
<evidence type="ECO:0000313" key="8">
    <source>
        <dbReference type="EMBL" id="TMQ65652.1"/>
    </source>
</evidence>
<dbReference type="InterPro" id="IPR020616">
    <property type="entry name" value="Thiolase_N"/>
</dbReference>
<dbReference type="PROSITE" id="PS00098">
    <property type="entry name" value="THIOLASE_1"/>
    <property type="match status" value="1"/>
</dbReference>
<feature type="active site" description="Proton acceptor" evidence="4">
    <location>
        <position position="332"/>
    </location>
</feature>
<dbReference type="Pfam" id="PF02803">
    <property type="entry name" value="Thiolase_C"/>
    <property type="match status" value="1"/>
</dbReference>
<dbReference type="InterPro" id="IPR020610">
    <property type="entry name" value="Thiolase_AS"/>
</dbReference>
<dbReference type="SUPFAM" id="SSF53901">
    <property type="entry name" value="Thiolase-like"/>
    <property type="match status" value="2"/>
</dbReference>
<evidence type="ECO:0000259" key="6">
    <source>
        <dbReference type="Pfam" id="PF00108"/>
    </source>
</evidence>
<dbReference type="InterPro" id="IPR020617">
    <property type="entry name" value="Thiolase_C"/>
</dbReference>
<proteinExistence type="inferred from homology"/>
<dbReference type="Proteomes" id="UP000317691">
    <property type="component" value="Unassembled WGS sequence"/>
</dbReference>
<dbReference type="PROSITE" id="PS00099">
    <property type="entry name" value="THIOLASE_3"/>
    <property type="match status" value="1"/>
</dbReference>
<dbReference type="FunFam" id="3.40.47.10:FF:000010">
    <property type="entry name" value="Acetyl-CoA acetyltransferase (Thiolase)"/>
    <property type="match status" value="1"/>
</dbReference>
<dbReference type="EMBL" id="VBOZ01000012">
    <property type="protein sequence ID" value="TMQ65652.1"/>
    <property type="molecule type" value="Genomic_DNA"/>
</dbReference>